<proteinExistence type="predicted"/>
<evidence type="ECO:0000259" key="1">
    <source>
        <dbReference type="Pfam" id="PF19255"/>
    </source>
</evidence>
<feature type="domain" description="DUF5902" evidence="1">
    <location>
        <begin position="11"/>
        <end position="100"/>
    </location>
</feature>
<dbReference type="InterPro" id="IPR045421">
    <property type="entry name" value="DUF5902"/>
</dbReference>
<dbReference type="Pfam" id="PF19255">
    <property type="entry name" value="DUF5902"/>
    <property type="match status" value="1"/>
</dbReference>
<sequence length="312" mass="33124">MQTPQPDFSSLPTEVLGTILSALDLGESGDVIAACSANAQARNVCNTALVDWRTRYPQIASVYRPEPGTGRLMTVLEAARHLERIRRLQQKCALYGLWAYAAARAFFYDEHNRERGLGRGVDTWQTVLDEVVRPDPNAGDSAYSIGAVPLAALDAWVQSDGPQFVGFYRSTAQGLVPDPDGSDVVYVIGPIGPGARLLSRDEVPARLFAVRDANVGAGPEWLLSAASRPAFVNGLVDGANRNLTAAMGTSLHGPAVDGMRAYAVVGPGTDGSAHQQCSDVDLFRAYPDAQLYLVASASRPRLVTAGVALGSA</sequence>
<reference evidence="2" key="1">
    <citation type="journal article" date="2019" name="Front. Microbiol.">
        <title>Pandoravirus Celtis Illustrates the Microevolution Processes at Work in the Giant Pandoraviridae Genomes.</title>
        <authorList>
            <person name="Legendre M."/>
            <person name="Alempic J.M."/>
            <person name="Philippe N."/>
            <person name="Lartigue A."/>
            <person name="Jeudy S."/>
            <person name="Poirot O."/>
            <person name="Ta N.T."/>
            <person name="Nin S."/>
            <person name="Coute Y."/>
            <person name="Abergel C."/>
            <person name="Claverie J.M."/>
        </authorList>
    </citation>
    <scope>NUCLEOTIDE SEQUENCE</scope>
</reference>
<evidence type="ECO:0000313" key="2">
    <source>
        <dbReference type="EMBL" id="QBZ80748.1"/>
    </source>
</evidence>
<dbReference type="EMBL" id="MK174290">
    <property type="protein sequence ID" value="QBZ80748.1"/>
    <property type="molecule type" value="Genomic_DNA"/>
</dbReference>
<protein>
    <recommendedName>
        <fullName evidence="1">DUF5902 domain-containing protein</fullName>
    </recommendedName>
</protein>
<evidence type="ECO:0000313" key="3">
    <source>
        <dbReference type="Proteomes" id="UP001237152"/>
    </source>
</evidence>
<gene>
    <name evidence="2" type="ORF">pclt_cds_150</name>
</gene>
<dbReference type="Proteomes" id="UP001237152">
    <property type="component" value="Segment"/>
</dbReference>
<organism evidence="2 3">
    <name type="scientific">Pandoravirus celtis</name>
    <dbReference type="NCBI Taxonomy" id="2568002"/>
    <lineage>
        <taxon>Viruses</taxon>
        <taxon>Pandoravirus</taxon>
    </lineage>
</organism>
<name>A0A4D6EGS7_9VIRU</name>
<accession>A0A4D6EGS7</accession>